<dbReference type="Proteomes" id="UP000248889">
    <property type="component" value="Unassembled WGS sequence"/>
</dbReference>
<dbReference type="AlphaFoldDB" id="A0A2X0IGW9"/>
<proteinExistence type="predicted"/>
<feature type="region of interest" description="Disordered" evidence="1">
    <location>
        <begin position="1"/>
        <end position="85"/>
    </location>
</feature>
<reference evidence="2 3" key="1">
    <citation type="submission" date="2018-06" db="EMBL/GenBank/DDBJ databases">
        <title>Streptacidiphilus pinicola sp. nov., isolated from pine grove soil.</title>
        <authorList>
            <person name="Roh S.G."/>
            <person name="Park S."/>
            <person name="Kim M.-K."/>
            <person name="Yun B.-R."/>
            <person name="Park J."/>
            <person name="Kim M.J."/>
            <person name="Kim Y.S."/>
            <person name="Kim S.B."/>
        </authorList>
    </citation>
    <scope>NUCLEOTIDE SEQUENCE [LARGE SCALE GENOMIC DNA]</scope>
    <source>
        <strain evidence="2 3">MMS16-CNU450</strain>
    </source>
</reference>
<evidence type="ECO:0000313" key="3">
    <source>
        <dbReference type="Proteomes" id="UP000248889"/>
    </source>
</evidence>
<keyword evidence="3" id="KW-1185">Reference proteome</keyword>
<organism evidence="2 3">
    <name type="scientific">Streptacidiphilus pinicola</name>
    <dbReference type="NCBI Taxonomy" id="2219663"/>
    <lineage>
        <taxon>Bacteria</taxon>
        <taxon>Bacillati</taxon>
        <taxon>Actinomycetota</taxon>
        <taxon>Actinomycetes</taxon>
        <taxon>Kitasatosporales</taxon>
        <taxon>Streptomycetaceae</taxon>
        <taxon>Streptacidiphilus</taxon>
    </lineage>
</organism>
<evidence type="ECO:0000313" key="2">
    <source>
        <dbReference type="EMBL" id="RAG82863.1"/>
    </source>
</evidence>
<evidence type="ECO:0000256" key="1">
    <source>
        <dbReference type="SAM" id="MobiDB-lite"/>
    </source>
</evidence>
<feature type="compositionally biased region" description="Polar residues" evidence="1">
    <location>
        <begin position="1"/>
        <end position="13"/>
    </location>
</feature>
<feature type="compositionally biased region" description="Basic residues" evidence="1">
    <location>
        <begin position="45"/>
        <end position="61"/>
    </location>
</feature>
<accession>A0A2X0IGW9</accession>
<comment type="caution">
    <text evidence="2">The sequence shown here is derived from an EMBL/GenBank/DDBJ whole genome shotgun (WGS) entry which is preliminary data.</text>
</comment>
<gene>
    <name evidence="2" type="ORF">DN069_25190</name>
</gene>
<sequence length="85" mass="9192">MMAPGNLNTTIYQDSAAVPPPPNGAPKAPHYPAGSACGRAYRGQDRRRARRPRRGRHRRGARSGTVGRFGTGLDGRRRLRGTGRG</sequence>
<name>A0A2X0IGW9_9ACTN</name>
<protein>
    <submittedName>
        <fullName evidence="2">Uncharacterized protein</fullName>
    </submittedName>
</protein>
<dbReference type="EMBL" id="QKYN01000100">
    <property type="protein sequence ID" value="RAG82863.1"/>
    <property type="molecule type" value="Genomic_DNA"/>
</dbReference>